<sequence length="251" mass="27325">MPIDTATDTARKGFISAFNDAGDLVAIDVGAEVEGFAHVSVLADEFVDNPRELFEIGEEVEAVVTNIECSGTEGKPLHRVVPRPSAETKSQFSVALARSRARLRPRPPDDAEEQVEVGKSYEGIVSHVRDDGFHVVLGDGRAGYGNEGFLHLSKMPGYHASAYKVAKVCDKVKVKVLHVDHGSRGPRIELSWDKPAATLRPARKPGALQSLGRGEWLKGTVYNIKKFGIFVEVPTEDGPCQGMVHISEVRE</sequence>
<dbReference type="InterPro" id="IPR003029">
    <property type="entry name" value="S1_domain"/>
</dbReference>
<comment type="caution">
    <text evidence="2">The sequence shown here is derived from an EMBL/GenBank/DDBJ whole genome shotgun (WGS) entry which is preliminary data.</text>
</comment>
<feature type="domain" description="S1 motif" evidence="1">
    <location>
        <begin position="8"/>
        <end position="68"/>
    </location>
</feature>
<dbReference type="InterPro" id="IPR012340">
    <property type="entry name" value="NA-bd_OB-fold"/>
</dbReference>
<keyword evidence="3" id="KW-1185">Reference proteome</keyword>
<feature type="domain" description="S1 motif" evidence="1">
    <location>
        <begin position="214"/>
        <end position="251"/>
    </location>
</feature>
<proteinExistence type="predicted"/>
<gene>
    <name evidence="2" type="primary">rpsA</name>
    <name evidence="2" type="ORF">SPIL2461_LOCUS214</name>
</gene>
<dbReference type="EMBL" id="CAJNIZ010000032">
    <property type="protein sequence ID" value="CAE7151695.1"/>
    <property type="molecule type" value="Genomic_DNA"/>
</dbReference>
<dbReference type="GO" id="GO:0003729">
    <property type="term" value="F:mRNA binding"/>
    <property type="evidence" value="ECO:0007669"/>
    <property type="project" value="TreeGrafter"/>
</dbReference>
<feature type="domain" description="S1 motif" evidence="1">
    <location>
        <begin position="118"/>
        <end position="193"/>
    </location>
</feature>
<dbReference type="PROSITE" id="PS50126">
    <property type="entry name" value="S1"/>
    <property type="match status" value="3"/>
</dbReference>
<dbReference type="OrthoDB" id="447631at2759"/>
<protein>
    <submittedName>
        <fullName evidence="2">RpsA protein</fullName>
    </submittedName>
</protein>
<name>A0A812IPJ0_SYMPI</name>
<dbReference type="InterPro" id="IPR050437">
    <property type="entry name" value="Ribos_protein_bS1-like"/>
</dbReference>
<evidence type="ECO:0000313" key="3">
    <source>
        <dbReference type="Proteomes" id="UP000649617"/>
    </source>
</evidence>
<dbReference type="Proteomes" id="UP000649617">
    <property type="component" value="Unassembled WGS sequence"/>
</dbReference>
<dbReference type="Gene3D" id="2.40.50.140">
    <property type="entry name" value="Nucleic acid-binding proteins"/>
    <property type="match status" value="3"/>
</dbReference>
<dbReference type="SUPFAM" id="SSF50249">
    <property type="entry name" value="Nucleic acid-binding proteins"/>
    <property type="match status" value="3"/>
</dbReference>
<accession>A0A812IPJ0</accession>
<feature type="non-terminal residue" evidence="2">
    <location>
        <position position="251"/>
    </location>
</feature>
<dbReference type="GO" id="GO:0006412">
    <property type="term" value="P:translation"/>
    <property type="evidence" value="ECO:0007669"/>
    <property type="project" value="TreeGrafter"/>
</dbReference>
<dbReference type="GO" id="GO:0003735">
    <property type="term" value="F:structural constituent of ribosome"/>
    <property type="evidence" value="ECO:0007669"/>
    <property type="project" value="TreeGrafter"/>
</dbReference>
<reference evidence="2" key="1">
    <citation type="submission" date="2021-02" db="EMBL/GenBank/DDBJ databases">
        <authorList>
            <person name="Dougan E. K."/>
            <person name="Rhodes N."/>
            <person name="Thang M."/>
            <person name="Chan C."/>
        </authorList>
    </citation>
    <scope>NUCLEOTIDE SEQUENCE</scope>
</reference>
<dbReference type="PANTHER" id="PTHR10724">
    <property type="entry name" value="30S RIBOSOMAL PROTEIN S1"/>
    <property type="match status" value="1"/>
</dbReference>
<evidence type="ECO:0000313" key="2">
    <source>
        <dbReference type="EMBL" id="CAE7151695.1"/>
    </source>
</evidence>
<organism evidence="2 3">
    <name type="scientific">Symbiodinium pilosum</name>
    <name type="common">Dinoflagellate</name>
    <dbReference type="NCBI Taxonomy" id="2952"/>
    <lineage>
        <taxon>Eukaryota</taxon>
        <taxon>Sar</taxon>
        <taxon>Alveolata</taxon>
        <taxon>Dinophyceae</taxon>
        <taxon>Suessiales</taxon>
        <taxon>Symbiodiniaceae</taxon>
        <taxon>Symbiodinium</taxon>
    </lineage>
</organism>
<dbReference type="Pfam" id="PF00575">
    <property type="entry name" value="S1"/>
    <property type="match status" value="3"/>
</dbReference>
<evidence type="ECO:0000259" key="1">
    <source>
        <dbReference type="PROSITE" id="PS50126"/>
    </source>
</evidence>
<dbReference type="AlphaFoldDB" id="A0A812IPJ0"/>
<dbReference type="SMART" id="SM00316">
    <property type="entry name" value="S1"/>
    <property type="match status" value="2"/>
</dbReference>